<dbReference type="InterPro" id="IPR005084">
    <property type="entry name" value="CBM6"/>
</dbReference>
<dbReference type="PANTHER" id="PTHR36453:SF1">
    <property type="entry name" value="RIGHT HANDED BETA HELIX DOMAIN-CONTAINING PROTEIN"/>
    <property type="match status" value="1"/>
</dbReference>
<feature type="compositionally biased region" description="Polar residues" evidence="3">
    <location>
        <begin position="944"/>
        <end position="953"/>
    </location>
</feature>
<dbReference type="InterPro" id="IPR018247">
    <property type="entry name" value="EF_Hand_1_Ca_BS"/>
</dbReference>
<dbReference type="PANTHER" id="PTHR36453">
    <property type="entry name" value="SECRETED PROTEIN-RELATED"/>
    <property type="match status" value="1"/>
</dbReference>
<dbReference type="Gene3D" id="2.160.20.10">
    <property type="entry name" value="Single-stranded right-handed beta-helix, Pectin lyase-like"/>
    <property type="match status" value="1"/>
</dbReference>
<dbReference type="Gene3D" id="1.20.1270.90">
    <property type="entry name" value="AF1782-like"/>
    <property type="match status" value="1"/>
</dbReference>
<dbReference type="InterPro" id="IPR008965">
    <property type="entry name" value="CBM2/CBM3_carb-bd_dom_sf"/>
</dbReference>
<evidence type="ECO:0000256" key="3">
    <source>
        <dbReference type="SAM" id="MobiDB-lite"/>
    </source>
</evidence>
<dbReference type="InterPro" id="IPR006584">
    <property type="entry name" value="Cellulose-bd_IV"/>
</dbReference>
<dbReference type="InterPro" id="IPR000421">
    <property type="entry name" value="FA58C"/>
</dbReference>
<dbReference type="Proteomes" id="UP001519344">
    <property type="component" value="Unassembled WGS sequence"/>
</dbReference>
<organism evidence="7 8">
    <name type="scientific">Paenibacillus aceris</name>
    <dbReference type="NCBI Taxonomy" id="869555"/>
    <lineage>
        <taxon>Bacteria</taxon>
        <taxon>Bacillati</taxon>
        <taxon>Bacillota</taxon>
        <taxon>Bacilli</taxon>
        <taxon>Bacillales</taxon>
        <taxon>Paenibacillaceae</taxon>
        <taxon>Paenibacillus</taxon>
    </lineage>
</organism>
<dbReference type="SUPFAM" id="SSF49384">
    <property type="entry name" value="Carbohydrate-binding domain"/>
    <property type="match status" value="1"/>
</dbReference>
<comment type="caution">
    <text evidence="7">The sequence shown here is derived from an EMBL/GenBank/DDBJ whole genome shotgun (WGS) entry which is preliminary data.</text>
</comment>
<protein>
    <recommendedName>
        <fullName evidence="1">Probable pectate lyase C</fullName>
    </recommendedName>
</protein>
<evidence type="ECO:0000256" key="4">
    <source>
        <dbReference type="SAM" id="SignalP"/>
    </source>
</evidence>
<dbReference type="SUPFAM" id="SSF51126">
    <property type="entry name" value="Pectin lyase-like"/>
    <property type="match status" value="1"/>
</dbReference>
<dbReference type="SUPFAM" id="SSF63446">
    <property type="entry name" value="Type I dockerin domain"/>
    <property type="match status" value="1"/>
</dbReference>
<feature type="signal peptide" evidence="4">
    <location>
        <begin position="1"/>
        <end position="29"/>
    </location>
</feature>
<dbReference type="SMART" id="SM00606">
    <property type="entry name" value="CBD_IV"/>
    <property type="match status" value="1"/>
</dbReference>
<sequence>MRVHLKQKCLSVMLVSGMLASSFTGFASAETGVQSAIGSDQLQIYVATIGSDASGDGTQAKPFATVAKAKAKVKEIIQALPEQKMTSDIVVNVGQGDYYLNEPLEFNAGDSGTNGYNVVYRSADGIGKANLIGGSKITGWQKSTDDDVAAGLLDSIKDKVYKVKLDPTKFNFNALYVNDNKAIMARTQNKEYDPRFPASAGTYMNADGGGMRDISYRSGDLDQRAIDGMVKAQQAGATEIAQVYTWDGPAWDWFTDTIPIKSIDTSTRKLTFPQDPQKPELYRPKYPIGGGSRYYLQGNIAFMDVPGEYFYNKQTGDLYYYPKTEDGSVDQWTVVAPTMQKILYFKGDEKGTGSYADYKLAPDPLKQTHNIRIDGLTLKDTEYTNYFTSGWNETDAGGGIGKVPPESAGSTLPAYSEQTDRVEYKVGAVTMINTNNITIENTKIRNIGLFGIAMYRDNDHNTIKNCDIGFVGYGGITSDGGYPGVGKYNNFHTITNVAIHDIGQNVGHASGITWMDTGNSNISHLEIYNSPRRAIMNSAGIRRNSLDSNYDELRDMYTVNNRYSYINIHDMQQDGGEDSAIFWVYLLRGEEILKRHGSDPNVKTENGATYYDVGEGKYNYLDQVIVDGVGANPSMHDKNTVHGMDLTMGGSGTHLSNIKVTNPQSKTMRIEETVTKDKFHMDNLNNNYKNDNILNLFDDSKMEYDKIGLTSDFPFERYHKVVSKPNTNDMYFQDDFESGKLDLTKWSVEKGQPNIDQVYMSEGALNGKYSLATNGNKNKSTGVVVSRKFNNDLNKMVEVQYFDKRQDYAGSDAGEGGGSYDITPNAFVRVDNGSDIVALGANGDVSKDYFVYKDGTNVVKTNVKRSYGWHNFKFDYTSLTDVKMYIDGTLVATLPKTSFNYIGMGDWEAKGGEAYFDQLYVYGGSAAPAVQDLEFPIVSLNKPTTASGSSAGNTPEKANDGSNSSKWSADSAAPGSWWQVDLQTKQNISTVDINFNSAMKYTELTSFLQSSYINMPKSITFQVSDDGSNWTTVGSKVTNLPKNDTYGRAEPRAQTYALFTAGRYLRLLFEDGAQGTGIDLNEVSVWTKDHYTMYGIKAPAAITLGAGVAKTAEALGLPNTVKLVTDSADADASVAWNVEASSYDPSKNAQQTFTVTGTVTLPYGFQNPNNVPLTTSVSVTVKGAVEIPATIEAEDYVNMSGIQTENSSEGGKNVGYIDPGDWMDYSIIVPSTGTYKVNYRVSVNSGKTGSVNFLVDGVSQKITSLPSTGGWQNWATVSDTVSLSQGAHTVRLQVVNGGWNFNKFELNLMAQAIPQSTLTGAQQVNAGQTFNLTMGLTGVTESVYQQVYAQDLVLNYDPSKLQFDSVTSLKDGFQVIDTKEAVPGHIRIVVASVSGNQGASAQGELLTFKFTAKSATQATSTTVSVGNVIIANGEGNELQIGGANREMQISVPSTPVDKSLLNASISSAQAKYNAAVEGNEDGQYATGSKAQLQLAIDAAKAVANDSIATQPQVDSAKTVLESAVQVFDSKRISANVNGQDGVTIGDLAIVAAAYGKQSGQAGWNVNADVNKDGKVGIEDLAIVAKAILQ</sequence>
<dbReference type="PROSITE" id="PS51175">
    <property type="entry name" value="CBM6"/>
    <property type="match status" value="1"/>
</dbReference>
<evidence type="ECO:0000256" key="1">
    <source>
        <dbReference type="ARBA" id="ARBA00016512"/>
    </source>
</evidence>
<evidence type="ECO:0000313" key="8">
    <source>
        <dbReference type="Proteomes" id="UP001519344"/>
    </source>
</evidence>
<accession>A0ABS4I375</accession>
<evidence type="ECO:0000259" key="6">
    <source>
        <dbReference type="PROSITE" id="PS51175"/>
    </source>
</evidence>
<dbReference type="InterPro" id="IPR012334">
    <property type="entry name" value="Pectin_lyas_fold"/>
</dbReference>
<dbReference type="InterPro" id="IPR011050">
    <property type="entry name" value="Pectin_lyase_fold/virulence"/>
</dbReference>
<feature type="domain" description="F5/8 type C" evidence="5">
    <location>
        <begin position="925"/>
        <end position="1088"/>
    </location>
</feature>
<gene>
    <name evidence="7" type="ORF">J2Z65_004591</name>
</gene>
<dbReference type="Pfam" id="PF00963">
    <property type="entry name" value="Cohesin"/>
    <property type="match status" value="1"/>
</dbReference>
<dbReference type="EMBL" id="JAGGKV010000013">
    <property type="protein sequence ID" value="MBP1965354.1"/>
    <property type="molecule type" value="Genomic_DNA"/>
</dbReference>
<dbReference type="CDD" id="cd04080">
    <property type="entry name" value="CBM6_cellulase-like"/>
    <property type="match status" value="1"/>
</dbReference>
<proteinExistence type="predicted"/>
<dbReference type="Gene3D" id="2.60.40.680">
    <property type="match status" value="1"/>
</dbReference>
<name>A0ABS4I375_9BACL</name>
<dbReference type="InterPro" id="IPR002102">
    <property type="entry name" value="Cohesin_dom"/>
</dbReference>
<dbReference type="PROSITE" id="PS00018">
    <property type="entry name" value="EF_HAND_1"/>
    <property type="match status" value="1"/>
</dbReference>
<dbReference type="SUPFAM" id="SSF49785">
    <property type="entry name" value="Galactose-binding domain-like"/>
    <property type="match status" value="2"/>
</dbReference>
<dbReference type="Pfam" id="PF03422">
    <property type="entry name" value="CBM_6"/>
    <property type="match status" value="1"/>
</dbReference>
<reference evidence="7 8" key="1">
    <citation type="submission" date="2021-03" db="EMBL/GenBank/DDBJ databases">
        <title>Genomic Encyclopedia of Type Strains, Phase IV (KMG-IV): sequencing the most valuable type-strain genomes for metagenomic binning, comparative biology and taxonomic classification.</title>
        <authorList>
            <person name="Goeker M."/>
        </authorList>
    </citation>
    <scope>NUCLEOTIDE SEQUENCE [LARGE SCALE GENOMIC DNA]</scope>
    <source>
        <strain evidence="7 8">DSM 24950</strain>
    </source>
</reference>
<dbReference type="InterPro" id="IPR008979">
    <property type="entry name" value="Galactose-bd-like_sf"/>
</dbReference>
<dbReference type="Gene3D" id="2.60.120.260">
    <property type="entry name" value="Galactose-binding domain-like"/>
    <property type="match status" value="2"/>
</dbReference>
<feature type="region of interest" description="Disordered" evidence="3">
    <location>
        <begin position="944"/>
        <end position="970"/>
    </location>
</feature>
<dbReference type="Gene3D" id="1.10.1330.10">
    <property type="entry name" value="Dockerin domain"/>
    <property type="match status" value="1"/>
</dbReference>
<feature type="chain" id="PRO_5045605594" description="Probable pectate lyase C" evidence="4">
    <location>
        <begin position="30"/>
        <end position="1589"/>
    </location>
</feature>
<evidence type="ECO:0000256" key="2">
    <source>
        <dbReference type="ARBA" id="ARBA00022729"/>
    </source>
</evidence>
<dbReference type="CDD" id="cd08547">
    <property type="entry name" value="Type_II_cohesin"/>
    <property type="match status" value="1"/>
</dbReference>
<evidence type="ECO:0000313" key="7">
    <source>
        <dbReference type="EMBL" id="MBP1965354.1"/>
    </source>
</evidence>
<evidence type="ECO:0000259" key="5">
    <source>
        <dbReference type="PROSITE" id="PS50022"/>
    </source>
</evidence>
<keyword evidence="2 4" id="KW-0732">Signal</keyword>
<feature type="domain" description="CBM6" evidence="6">
    <location>
        <begin position="1189"/>
        <end position="1307"/>
    </location>
</feature>
<dbReference type="Pfam" id="PF22633">
    <property type="entry name" value="F5_F8_type_C_2"/>
    <property type="match status" value="1"/>
</dbReference>
<dbReference type="RefSeq" id="WP_167058505.1">
    <property type="nucleotide sequence ID" value="NZ_JAAOZR010000018.1"/>
</dbReference>
<dbReference type="PROSITE" id="PS50022">
    <property type="entry name" value="FA58C_3"/>
    <property type="match status" value="1"/>
</dbReference>
<keyword evidence="8" id="KW-1185">Reference proteome</keyword>
<dbReference type="InterPro" id="IPR036439">
    <property type="entry name" value="Dockerin_dom_sf"/>
</dbReference>